<organism evidence="2 3">
    <name type="scientific">Salipiger marinus</name>
    <dbReference type="NCBI Taxonomy" id="555512"/>
    <lineage>
        <taxon>Bacteria</taxon>
        <taxon>Pseudomonadati</taxon>
        <taxon>Pseudomonadota</taxon>
        <taxon>Alphaproteobacteria</taxon>
        <taxon>Rhodobacterales</taxon>
        <taxon>Roseobacteraceae</taxon>
        <taxon>Salipiger</taxon>
    </lineage>
</organism>
<dbReference type="STRING" id="555512.SAMN04487993_10323"/>
<dbReference type="CDD" id="cd00761">
    <property type="entry name" value="Glyco_tranf_GTA_type"/>
    <property type="match status" value="1"/>
</dbReference>
<sequence>MTDYGTIDISMTSMSSRMATLGQTLRSLLDQNYANLCIHLYLSREPYLLDKGVTELPEDIQQLQREAAGRLKIQFCPNWGPYRKLLPYLRANWGSSKLVVTVDDDTIYPPDWLEGLVAAYHTYRCVIGYRGHRINVREDKIAPYRSWMRTRIEQNPSMLILPTGKDGILYNTAFFPVNVLNVADALRIAPTVDDLWFRWHLSLNRIAVNVINVDYKAGTFDETDYESSLYLNFNKGGGNDVAVGELQNYFKSRFDFDLAGLARRE</sequence>
<dbReference type="InterPro" id="IPR029044">
    <property type="entry name" value="Nucleotide-diphossugar_trans"/>
</dbReference>
<dbReference type="EMBL" id="FNEJ01000032">
    <property type="protein sequence ID" value="SDJ44302.1"/>
    <property type="molecule type" value="Genomic_DNA"/>
</dbReference>
<evidence type="ECO:0000313" key="2">
    <source>
        <dbReference type="EMBL" id="SDJ44302.1"/>
    </source>
</evidence>
<evidence type="ECO:0000313" key="3">
    <source>
        <dbReference type="Proteomes" id="UP000199093"/>
    </source>
</evidence>
<feature type="domain" description="Glycosyltransferase 2-like" evidence="1">
    <location>
        <begin position="19"/>
        <end position="145"/>
    </location>
</feature>
<name>A0A1G8TS03_9RHOB</name>
<reference evidence="2 3" key="1">
    <citation type="submission" date="2016-10" db="EMBL/GenBank/DDBJ databases">
        <authorList>
            <person name="de Groot N.N."/>
        </authorList>
    </citation>
    <scope>NUCLEOTIDE SEQUENCE [LARGE SCALE GENOMIC DNA]</scope>
    <source>
        <strain evidence="2 3">DSM 26424</strain>
    </source>
</reference>
<accession>A0A1G8TS03</accession>
<dbReference type="InterPro" id="IPR001173">
    <property type="entry name" value="Glyco_trans_2-like"/>
</dbReference>
<keyword evidence="3" id="KW-1185">Reference proteome</keyword>
<keyword evidence="2" id="KW-0808">Transferase</keyword>
<dbReference type="Proteomes" id="UP000199093">
    <property type="component" value="Unassembled WGS sequence"/>
</dbReference>
<protein>
    <submittedName>
        <fullName evidence="2">Glycosyl transferase family 2</fullName>
    </submittedName>
</protein>
<gene>
    <name evidence="2" type="ORF">SAMN04487993_10323</name>
</gene>
<proteinExistence type="predicted"/>
<dbReference type="AlphaFoldDB" id="A0A1G8TS03"/>
<dbReference type="GO" id="GO:0016740">
    <property type="term" value="F:transferase activity"/>
    <property type="evidence" value="ECO:0007669"/>
    <property type="project" value="UniProtKB-KW"/>
</dbReference>
<dbReference type="Pfam" id="PF00535">
    <property type="entry name" value="Glycos_transf_2"/>
    <property type="match status" value="1"/>
</dbReference>
<dbReference type="SUPFAM" id="SSF53448">
    <property type="entry name" value="Nucleotide-diphospho-sugar transferases"/>
    <property type="match status" value="1"/>
</dbReference>
<dbReference type="Gene3D" id="3.90.550.10">
    <property type="entry name" value="Spore Coat Polysaccharide Biosynthesis Protein SpsA, Chain A"/>
    <property type="match status" value="1"/>
</dbReference>
<dbReference type="RefSeq" id="WP_165616921.1">
    <property type="nucleotide sequence ID" value="NZ_FNEJ01000032.1"/>
</dbReference>
<evidence type="ECO:0000259" key="1">
    <source>
        <dbReference type="Pfam" id="PF00535"/>
    </source>
</evidence>